<keyword evidence="5" id="KW-0808">Transferase</keyword>
<evidence type="ECO:0000256" key="2">
    <source>
        <dbReference type="ARBA" id="ARBA00022801"/>
    </source>
</evidence>
<feature type="domain" description="Carboxyltransferase" evidence="4">
    <location>
        <begin position="6"/>
        <end position="206"/>
    </location>
</feature>
<dbReference type="Proteomes" id="UP000050471">
    <property type="component" value="Unassembled WGS sequence"/>
</dbReference>
<evidence type="ECO:0000256" key="1">
    <source>
        <dbReference type="ARBA" id="ARBA00022741"/>
    </source>
</evidence>
<keyword evidence="3" id="KW-0067">ATP-binding</keyword>
<dbReference type="SMART" id="SM00796">
    <property type="entry name" value="AHS1"/>
    <property type="match status" value="1"/>
</dbReference>
<keyword evidence="1" id="KW-0547">Nucleotide-binding</keyword>
<dbReference type="Gene3D" id="2.40.100.10">
    <property type="entry name" value="Cyclophilin-like"/>
    <property type="match status" value="1"/>
</dbReference>
<keyword evidence="5" id="KW-0418">Kinase</keyword>
<dbReference type="STRING" id="154981.AKJ29_07960"/>
<dbReference type="AlphaFoldDB" id="A0A0P7ITP1"/>
<evidence type="ECO:0000259" key="4">
    <source>
        <dbReference type="SMART" id="SM00796"/>
    </source>
</evidence>
<dbReference type="PANTHER" id="PTHR34698:SF2">
    <property type="entry name" value="5-OXOPROLINASE SUBUNIT B"/>
    <property type="match status" value="1"/>
</dbReference>
<dbReference type="EMBL" id="LKBA01000019">
    <property type="protein sequence ID" value="KPN62191.1"/>
    <property type="molecule type" value="Genomic_DNA"/>
</dbReference>
<dbReference type="SUPFAM" id="SSF160467">
    <property type="entry name" value="PH0987 N-terminal domain-like"/>
    <property type="match status" value="1"/>
</dbReference>
<keyword evidence="6" id="KW-1185">Reference proteome</keyword>
<dbReference type="GO" id="GO:0005524">
    <property type="term" value="F:ATP binding"/>
    <property type="evidence" value="ECO:0007669"/>
    <property type="project" value="UniProtKB-KW"/>
</dbReference>
<name>A0A0P7ITP1_9RHOB</name>
<dbReference type="InterPro" id="IPR003833">
    <property type="entry name" value="CT_C_D"/>
</dbReference>
<dbReference type="GO" id="GO:0016787">
    <property type="term" value="F:hydrolase activity"/>
    <property type="evidence" value="ECO:0007669"/>
    <property type="project" value="UniProtKB-KW"/>
</dbReference>
<dbReference type="PANTHER" id="PTHR34698">
    <property type="entry name" value="5-OXOPROLINASE SUBUNIT B"/>
    <property type="match status" value="1"/>
</dbReference>
<evidence type="ECO:0000313" key="6">
    <source>
        <dbReference type="Proteomes" id="UP000050471"/>
    </source>
</evidence>
<keyword evidence="2" id="KW-0378">Hydrolase</keyword>
<dbReference type="InterPro" id="IPR029000">
    <property type="entry name" value="Cyclophilin-like_dom_sf"/>
</dbReference>
<dbReference type="SUPFAM" id="SSF50891">
    <property type="entry name" value="Cyclophilin-like"/>
    <property type="match status" value="1"/>
</dbReference>
<organism evidence="5 6">
    <name type="scientific">Aliiroseovarius crassostreae</name>
    <dbReference type="NCBI Taxonomy" id="154981"/>
    <lineage>
        <taxon>Bacteria</taxon>
        <taxon>Pseudomonadati</taxon>
        <taxon>Pseudomonadota</taxon>
        <taxon>Alphaproteobacteria</taxon>
        <taxon>Rhodobacterales</taxon>
        <taxon>Paracoccaceae</taxon>
        <taxon>Aliiroseovarius</taxon>
    </lineage>
</organism>
<evidence type="ECO:0000256" key="3">
    <source>
        <dbReference type="ARBA" id="ARBA00022840"/>
    </source>
</evidence>
<comment type="caution">
    <text evidence="5">The sequence shown here is derived from an EMBL/GenBank/DDBJ whole genome shotgun (WGS) entry which is preliminary data.</text>
</comment>
<evidence type="ECO:0000313" key="5">
    <source>
        <dbReference type="EMBL" id="KPN62191.1"/>
    </source>
</evidence>
<proteinExistence type="predicted"/>
<sequence>MTPRFPHFVPVADHALLVELGEEISERLSQQVLALDHAIAATPPLGVQEVVPALVNLLVEFDPLVTDHDALQASLVDLLQTVANIRIPVTTHQVDICYDSDLSPDLNAVASALGVSIDTVINAHLGSKFRVGMYGFAPGYAYLTGLDPMLNLPRKSTALRDVPAGSVIIAGPQCLVTTLTMPTGWSILGRSPTRILRHSEDHPFLFNVGDHVRFNRIDRATYDAHLRGEARHG</sequence>
<accession>A0A0P7ITP1</accession>
<dbReference type="Pfam" id="PF02682">
    <property type="entry name" value="CT_C_D"/>
    <property type="match status" value="1"/>
</dbReference>
<dbReference type="RefSeq" id="WP_055191647.1">
    <property type="nucleotide sequence ID" value="NZ_FPBS01000005.1"/>
</dbReference>
<gene>
    <name evidence="5" type="ORF">AKJ29_07960</name>
</gene>
<reference evidence="5 6" key="1">
    <citation type="submission" date="2015-09" db="EMBL/GenBank/DDBJ databases">
        <title>Draft genome sequence of Aliiroseovarius crassostreae CV919-312TSm, the causative agent of Roseovarius Oyster Disease (formerly Juvenile Oyster Disease).</title>
        <authorList>
            <person name="Kessner L."/>
            <person name="Spinard E."/>
            <person name="Nelson D."/>
        </authorList>
    </citation>
    <scope>NUCLEOTIDE SEQUENCE [LARGE SCALE GENOMIC DNA]</scope>
    <source>
        <strain evidence="5 6">CV919-312</strain>
    </source>
</reference>
<protein>
    <submittedName>
        <fullName evidence="5">Kinase</fullName>
    </submittedName>
</protein>
<dbReference type="Gene3D" id="3.30.1360.40">
    <property type="match status" value="1"/>
</dbReference>
<dbReference type="InterPro" id="IPR010016">
    <property type="entry name" value="PxpB"/>
</dbReference>
<dbReference type="OrthoDB" id="9778567at2"/>
<dbReference type="GO" id="GO:0016301">
    <property type="term" value="F:kinase activity"/>
    <property type="evidence" value="ECO:0007669"/>
    <property type="project" value="UniProtKB-KW"/>
</dbReference>